<accession>V2V6T4</accession>
<protein>
    <recommendedName>
        <fullName evidence="3">Immunity protein 22</fullName>
    </recommendedName>
</protein>
<reference evidence="1 2" key="1">
    <citation type="submission" date="2013-10" db="EMBL/GenBank/DDBJ databases">
        <title>The Genome Sequence of Acinetobacter tjernbergiae CIP107465.</title>
        <authorList>
            <consortium name="The Broad Institute Genomics Platform"/>
            <consortium name="The Broad Institute Genome Sequencing Center for Infectious Disease"/>
            <person name="Cerqueira G."/>
            <person name="Feldgarden M."/>
            <person name="Courvalin P."/>
            <person name="Grillot-Courvalin C."/>
            <person name="Clermont D."/>
            <person name="Rocha E."/>
            <person name="Yoon E.-J."/>
            <person name="Nemec A."/>
            <person name="Young S.K."/>
            <person name="Zeng Q."/>
            <person name="Gargeya S."/>
            <person name="Fitzgerald M."/>
            <person name="Abouelleil A."/>
            <person name="Alvarado L."/>
            <person name="Berlin A.M."/>
            <person name="Chapman S.B."/>
            <person name="Gainer-Dewar J."/>
            <person name="Goldberg J."/>
            <person name="Gnerre S."/>
            <person name="Griggs A."/>
            <person name="Gujja S."/>
            <person name="Hansen M."/>
            <person name="Howarth C."/>
            <person name="Imamovic A."/>
            <person name="Ireland A."/>
            <person name="Larimer J."/>
            <person name="McCowan C."/>
            <person name="Murphy C."/>
            <person name="Pearson M."/>
            <person name="Poon T.W."/>
            <person name="Priest M."/>
            <person name="Roberts A."/>
            <person name="Saif S."/>
            <person name="Shea T."/>
            <person name="Sykes S."/>
            <person name="Wortman J."/>
            <person name="Nusbaum C."/>
            <person name="Birren B."/>
        </authorList>
    </citation>
    <scope>NUCLEOTIDE SEQUENCE [LARGE SCALE GENOMIC DNA]</scope>
    <source>
        <strain evidence="1 2">CIP 107465</strain>
    </source>
</reference>
<comment type="caution">
    <text evidence="1">The sequence shown here is derived from an EMBL/GenBank/DDBJ whole genome shotgun (WGS) entry which is preliminary data.</text>
</comment>
<dbReference type="Pfam" id="PF14112">
    <property type="entry name" value="DUF4284"/>
    <property type="match status" value="1"/>
</dbReference>
<evidence type="ECO:0008006" key="3">
    <source>
        <dbReference type="Google" id="ProtNLM"/>
    </source>
</evidence>
<dbReference type="Proteomes" id="UP000017404">
    <property type="component" value="Unassembled WGS sequence"/>
</dbReference>
<dbReference type="AlphaFoldDB" id="V2V6T4"/>
<sequence>MQKDNYVSIWVGVLDSSNSLDNYTFNNYSLDGECEGSTFSNKFEIDFVDDDLIEKSFFSLSSDLGVVLDGFSYCEKIIKEINLKLDFPINSIILVYNYLYNLERKTSEDITFFCAVPYK</sequence>
<dbReference type="InterPro" id="IPR025560">
    <property type="entry name" value="Imm22"/>
</dbReference>
<gene>
    <name evidence="1" type="ORF">F990_00909</name>
</gene>
<keyword evidence="2" id="KW-1185">Reference proteome</keyword>
<name>V2V6T4_9GAMM</name>
<proteinExistence type="predicted"/>
<evidence type="ECO:0000313" key="2">
    <source>
        <dbReference type="Proteomes" id="UP000017404"/>
    </source>
</evidence>
<dbReference type="OrthoDB" id="6957165at2"/>
<organism evidence="1 2">
    <name type="scientific">Acinetobacter tjernbergiae DSM 14971 = CIP 107465</name>
    <dbReference type="NCBI Taxonomy" id="1120928"/>
    <lineage>
        <taxon>Bacteria</taxon>
        <taxon>Pseudomonadati</taxon>
        <taxon>Pseudomonadota</taxon>
        <taxon>Gammaproteobacteria</taxon>
        <taxon>Moraxellales</taxon>
        <taxon>Moraxellaceae</taxon>
        <taxon>Acinetobacter</taxon>
    </lineage>
</organism>
<dbReference type="PATRIC" id="fig|1120928.5.peg.934"/>
<dbReference type="RefSeq" id="WP_018677230.1">
    <property type="nucleotide sequence ID" value="NZ_AYEV01000007.1"/>
</dbReference>
<dbReference type="EMBL" id="AYEV01000007">
    <property type="protein sequence ID" value="ESK56576.1"/>
    <property type="molecule type" value="Genomic_DNA"/>
</dbReference>
<evidence type="ECO:0000313" key="1">
    <source>
        <dbReference type="EMBL" id="ESK56576.1"/>
    </source>
</evidence>